<dbReference type="STRING" id="1108812.AWC16_19170"/>
<sequence length="426" mass="43928">MRDDVAHPGEPAGDALQMSAAERARLDALVDELLTNRTLSDDDADGLMDSMVAIVAPPPAPPAAVPVVGDGDTEAEPDWAADQAPSIAQAPLLAPAGGGESSLSGAGGAVYMPAADPSLAGPEDDDDEAYPLWRPPPRPPVEVPDDVAVISPVAEPEPVVVEEPPMAERPYGEPATRPGEDGRPTRPSLKQRWAGLQGWVKVAAIVGAVVSLLVVQQILGAHRSRQQPALAGPPPAVVTPTVQPGGPAPGPLQPGCAPNSASGCLPVTADSCPGGSSDPSLAFGSDASAAWICGRVHNIDLQQITIEFPRPVVVTSIHVVPGFAYVEPNGQDHWLEHRLVTSINWRVGGQQVIQNIKPTRDGATLDLPHVATQRIVGTILSSERPPAVNSPTGPLPGILGGPDQAKIDESIAISRIVINGYPAGAT</sequence>
<dbReference type="AlphaFoldDB" id="A0A1X1YBV6"/>
<dbReference type="OrthoDB" id="4526353at2"/>
<reference evidence="2 3" key="1">
    <citation type="submission" date="2016-01" db="EMBL/GenBank/DDBJ databases">
        <title>The new phylogeny of the genus Mycobacterium.</title>
        <authorList>
            <person name="Tarcisio F."/>
            <person name="Conor M."/>
            <person name="Antonella G."/>
            <person name="Elisabetta G."/>
            <person name="Giulia F.S."/>
            <person name="Sara T."/>
            <person name="Anna F."/>
            <person name="Clotilde B."/>
            <person name="Roberto B."/>
            <person name="Veronica D.S."/>
            <person name="Fabio R."/>
            <person name="Monica P."/>
            <person name="Olivier J."/>
            <person name="Enrico T."/>
            <person name="Nicola S."/>
        </authorList>
    </citation>
    <scope>NUCLEOTIDE SEQUENCE [LARGE SCALE GENOMIC DNA]</scope>
    <source>
        <strain evidence="2 3">DSM 45394</strain>
    </source>
</reference>
<comment type="caution">
    <text evidence="2">The sequence shown here is derived from an EMBL/GenBank/DDBJ whole genome shotgun (WGS) entry which is preliminary data.</text>
</comment>
<evidence type="ECO:0000313" key="2">
    <source>
        <dbReference type="EMBL" id="ORW08521.1"/>
    </source>
</evidence>
<proteinExistence type="predicted"/>
<feature type="region of interest" description="Disordered" evidence="1">
    <location>
        <begin position="163"/>
        <end position="188"/>
    </location>
</feature>
<gene>
    <name evidence="2" type="ORF">AWC16_19170</name>
</gene>
<dbReference type="RefSeq" id="WP_085266161.1">
    <property type="nucleotide sequence ID" value="NZ_LQPG01000035.1"/>
</dbReference>
<protein>
    <recommendedName>
        <fullName evidence="4">F5/8 type C domain-containing protein</fullName>
    </recommendedName>
</protein>
<evidence type="ECO:0000256" key="1">
    <source>
        <dbReference type="SAM" id="MobiDB-lite"/>
    </source>
</evidence>
<organism evidence="2 3">
    <name type="scientific">Mycolicibacter longobardus</name>
    <dbReference type="NCBI Taxonomy" id="1108812"/>
    <lineage>
        <taxon>Bacteria</taxon>
        <taxon>Bacillati</taxon>
        <taxon>Actinomycetota</taxon>
        <taxon>Actinomycetes</taxon>
        <taxon>Mycobacteriales</taxon>
        <taxon>Mycobacteriaceae</taxon>
        <taxon>Mycolicibacter</taxon>
    </lineage>
</organism>
<evidence type="ECO:0000313" key="3">
    <source>
        <dbReference type="Proteomes" id="UP000193866"/>
    </source>
</evidence>
<feature type="region of interest" description="Disordered" evidence="1">
    <location>
        <begin position="226"/>
        <end position="254"/>
    </location>
</feature>
<feature type="region of interest" description="Disordered" evidence="1">
    <location>
        <begin position="119"/>
        <end position="140"/>
    </location>
</feature>
<dbReference type="EMBL" id="LQPG01000035">
    <property type="protein sequence ID" value="ORW08521.1"/>
    <property type="molecule type" value="Genomic_DNA"/>
</dbReference>
<accession>A0A1X1YBV6</accession>
<name>A0A1X1YBV6_9MYCO</name>
<dbReference type="Proteomes" id="UP000193866">
    <property type="component" value="Unassembled WGS sequence"/>
</dbReference>
<evidence type="ECO:0008006" key="4">
    <source>
        <dbReference type="Google" id="ProtNLM"/>
    </source>
</evidence>
<keyword evidence="3" id="KW-1185">Reference proteome</keyword>